<dbReference type="KEGG" id="lcic:INQ41_02795"/>
<keyword evidence="2" id="KW-1185">Reference proteome</keyword>
<evidence type="ECO:0000313" key="2">
    <source>
        <dbReference type="Proteomes" id="UP000594059"/>
    </source>
</evidence>
<dbReference type="InterPro" id="IPR036291">
    <property type="entry name" value="NAD(P)-bd_dom_sf"/>
</dbReference>
<dbReference type="RefSeq" id="WP_193987175.1">
    <property type="nucleotide sequence ID" value="NZ_CP063656.1"/>
</dbReference>
<gene>
    <name evidence="1" type="ORF">INQ41_02795</name>
</gene>
<reference evidence="1 2" key="1">
    <citation type="submission" date="2020-10" db="EMBL/GenBank/DDBJ databases">
        <title>complete genome sequencing of Lysobacter sp. H21R20.</title>
        <authorList>
            <person name="Bae J.-W."/>
            <person name="Lee S.-Y."/>
        </authorList>
    </citation>
    <scope>NUCLEOTIDE SEQUENCE [LARGE SCALE GENOMIC DNA]</scope>
    <source>
        <strain evidence="1 2">H21R20</strain>
    </source>
</reference>
<dbReference type="GO" id="GO:0005737">
    <property type="term" value="C:cytoplasm"/>
    <property type="evidence" value="ECO:0007669"/>
    <property type="project" value="TreeGrafter"/>
</dbReference>
<dbReference type="SUPFAM" id="SSF51735">
    <property type="entry name" value="NAD(P)-binding Rossmann-fold domains"/>
    <property type="match status" value="1"/>
</dbReference>
<organism evidence="1 2">
    <name type="scientific">Novilysobacter ciconiae</name>
    <dbReference type="NCBI Taxonomy" id="2781022"/>
    <lineage>
        <taxon>Bacteria</taxon>
        <taxon>Pseudomonadati</taxon>
        <taxon>Pseudomonadota</taxon>
        <taxon>Gammaproteobacteria</taxon>
        <taxon>Lysobacterales</taxon>
        <taxon>Lysobacteraceae</taxon>
        <taxon>Novilysobacter</taxon>
    </lineage>
</organism>
<accession>A0A7S6UI67</accession>
<dbReference type="PANTHER" id="PTHR43544">
    <property type="entry name" value="SHORT-CHAIN DEHYDROGENASE/REDUCTASE"/>
    <property type="match status" value="1"/>
</dbReference>
<name>A0A7S6UI67_9GAMM</name>
<dbReference type="InterPro" id="IPR051468">
    <property type="entry name" value="Fungal_SecMetab_SDRs"/>
</dbReference>
<evidence type="ECO:0000313" key="1">
    <source>
        <dbReference type="EMBL" id="QOW20742.1"/>
    </source>
</evidence>
<dbReference type="Pfam" id="PF00106">
    <property type="entry name" value="adh_short"/>
    <property type="match status" value="1"/>
</dbReference>
<dbReference type="EMBL" id="CP063656">
    <property type="protein sequence ID" value="QOW20742.1"/>
    <property type="molecule type" value="Genomic_DNA"/>
</dbReference>
<dbReference type="InterPro" id="IPR002347">
    <property type="entry name" value="SDR_fam"/>
</dbReference>
<protein>
    <submittedName>
        <fullName evidence="1">SDR family oxidoreductase</fullName>
    </submittedName>
</protein>
<dbReference type="GO" id="GO:0016491">
    <property type="term" value="F:oxidoreductase activity"/>
    <property type="evidence" value="ECO:0007669"/>
    <property type="project" value="TreeGrafter"/>
</dbReference>
<proteinExistence type="predicted"/>
<dbReference type="AlphaFoldDB" id="A0A7S6UI67"/>
<dbReference type="Gene3D" id="3.40.50.720">
    <property type="entry name" value="NAD(P)-binding Rossmann-like Domain"/>
    <property type="match status" value="2"/>
</dbReference>
<dbReference type="Proteomes" id="UP000594059">
    <property type="component" value="Chromosome"/>
</dbReference>
<dbReference type="Pfam" id="PF13561">
    <property type="entry name" value="adh_short_C2"/>
    <property type="match status" value="1"/>
</dbReference>
<sequence>MPPPPLATDSAQPTALPERLQVAVELLEAVAADRTLLDELPKAARSRLHQAVARVYHPEPGQRRQKLKAQERERNAENIRRADEVLNQTGIRALRRKPVFTALNYFPPHGPEGQPQTDAAAGTESPELLHCYVCKQKYTRVHHFYDQLCPECAAFNFHKRTELADLSGRVALLTGGRVKIGYQAGLKLLRAGAGLIVTTRFPRDSAARYAQEPDFGQWSDRLEIFGLDLRHTPSVEAFCSELVATRPRLDFIINNACQTVRRPPEFYAHMMAGETAALRDTPEAVRQLIGGYEGLRSQDLLGEATASVQAAAARGEMANTGSQMAGLVRAAELSQVPLLAEELLGQKHLFPEGRLDQDLQQVDLRGRNSWRLQMHEVPSVELLEVQLVNAIAPFLINARLKPLMLRTVDGEEPTRDRHIVNVSAVEGQFYRNFKTTRHPHTNMAKAALNMMTRTSAADYHGDGIHMNSVDTGWVTDEDPAELAARKTLEERFHPPLDIIDGAARIVDPIIDGFNTGTHVWGQFLKDYKPTDW</sequence>
<dbReference type="PANTHER" id="PTHR43544:SF2">
    <property type="entry name" value="OXIDOREDUCTASE"/>
    <property type="match status" value="1"/>
</dbReference>